<sequence length="79" mass="8768">MAELTEGTCEGAQGCRMYMRLRLQRSLDRVGFVFCVPSCDGDYLDVELHSGFYNYSFLESGSKSELFGGASDSERNCSS</sequence>
<accession>Q6YVL3</accession>
<reference evidence="2" key="1">
    <citation type="journal article" date="2005" name="Nature">
        <title>The map-based sequence of the rice genome.</title>
        <authorList>
            <consortium name="International rice genome sequencing project (IRGSP)"/>
            <person name="Matsumoto T."/>
            <person name="Wu J."/>
            <person name="Kanamori H."/>
            <person name="Katayose Y."/>
            <person name="Fujisawa M."/>
            <person name="Namiki N."/>
            <person name="Mizuno H."/>
            <person name="Yamamoto K."/>
            <person name="Antonio B.A."/>
            <person name="Baba T."/>
            <person name="Sakata K."/>
            <person name="Nagamura Y."/>
            <person name="Aoki H."/>
            <person name="Arikawa K."/>
            <person name="Arita K."/>
            <person name="Bito T."/>
            <person name="Chiden Y."/>
            <person name="Fujitsuka N."/>
            <person name="Fukunaka R."/>
            <person name="Hamada M."/>
            <person name="Harada C."/>
            <person name="Hayashi A."/>
            <person name="Hijishita S."/>
            <person name="Honda M."/>
            <person name="Hosokawa S."/>
            <person name="Ichikawa Y."/>
            <person name="Idonuma A."/>
            <person name="Iijima M."/>
            <person name="Ikeda M."/>
            <person name="Ikeno M."/>
            <person name="Ito K."/>
            <person name="Ito S."/>
            <person name="Ito T."/>
            <person name="Ito Y."/>
            <person name="Ito Y."/>
            <person name="Iwabuchi A."/>
            <person name="Kamiya K."/>
            <person name="Karasawa W."/>
            <person name="Kurita K."/>
            <person name="Katagiri S."/>
            <person name="Kikuta A."/>
            <person name="Kobayashi H."/>
            <person name="Kobayashi N."/>
            <person name="Machita K."/>
            <person name="Maehara T."/>
            <person name="Masukawa M."/>
            <person name="Mizubayashi T."/>
            <person name="Mukai Y."/>
            <person name="Nagasaki H."/>
            <person name="Nagata Y."/>
            <person name="Naito S."/>
            <person name="Nakashima M."/>
            <person name="Nakama Y."/>
            <person name="Nakamichi Y."/>
            <person name="Nakamura M."/>
            <person name="Meguro A."/>
            <person name="Negishi M."/>
            <person name="Ohta I."/>
            <person name="Ohta T."/>
            <person name="Okamoto M."/>
            <person name="Ono N."/>
            <person name="Saji S."/>
            <person name="Sakaguchi M."/>
            <person name="Sakai K."/>
            <person name="Shibata M."/>
            <person name="Shimokawa T."/>
            <person name="Song J."/>
            <person name="Takazaki Y."/>
            <person name="Terasawa K."/>
            <person name="Tsugane M."/>
            <person name="Tsuji K."/>
            <person name="Ueda S."/>
            <person name="Waki K."/>
            <person name="Yamagata H."/>
            <person name="Yamamoto M."/>
            <person name="Yamamoto S."/>
            <person name="Yamane H."/>
            <person name="Yoshiki S."/>
            <person name="Yoshihara R."/>
            <person name="Yukawa K."/>
            <person name="Zhong H."/>
            <person name="Yano M."/>
            <person name="Yuan Q."/>
            <person name="Ouyang S."/>
            <person name="Liu J."/>
            <person name="Jones K.M."/>
            <person name="Gansberger K."/>
            <person name="Moffat K."/>
            <person name="Hill J."/>
            <person name="Bera J."/>
            <person name="Fadrosh D."/>
            <person name="Jin S."/>
            <person name="Johri S."/>
            <person name="Kim M."/>
            <person name="Overton L."/>
            <person name="Reardon M."/>
            <person name="Tsitrin T."/>
            <person name="Vuong H."/>
            <person name="Weaver B."/>
            <person name="Ciecko A."/>
            <person name="Tallon L."/>
            <person name="Jackson J."/>
            <person name="Pai G."/>
            <person name="Aken S.V."/>
            <person name="Utterback T."/>
            <person name="Reidmuller S."/>
            <person name="Feldblyum T."/>
            <person name="Hsiao J."/>
            <person name="Zismann V."/>
            <person name="Iobst S."/>
            <person name="de Vazeille A.R."/>
            <person name="Buell C.R."/>
            <person name="Ying K."/>
            <person name="Li Y."/>
            <person name="Lu T."/>
            <person name="Huang Y."/>
            <person name="Zhao Q."/>
            <person name="Feng Q."/>
            <person name="Zhang L."/>
            <person name="Zhu J."/>
            <person name="Weng Q."/>
            <person name="Mu J."/>
            <person name="Lu Y."/>
            <person name="Fan D."/>
            <person name="Liu Y."/>
            <person name="Guan J."/>
            <person name="Zhang Y."/>
            <person name="Yu S."/>
            <person name="Liu X."/>
            <person name="Zhang Y."/>
            <person name="Hong G."/>
            <person name="Han B."/>
            <person name="Choisne N."/>
            <person name="Demange N."/>
            <person name="Orjeda G."/>
            <person name="Samain S."/>
            <person name="Cattolico L."/>
            <person name="Pelletier E."/>
            <person name="Couloux A."/>
            <person name="Segurens B."/>
            <person name="Wincker P."/>
            <person name="D'Hont A."/>
            <person name="Scarpelli C."/>
            <person name="Weissenbach J."/>
            <person name="Salanoubat M."/>
            <person name="Quetier F."/>
            <person name="Yu Y."/>
            <person name="Kim H.R."/>
            <person name="Rambo T."/>
            <person name="Currie J."/>
            <person name="Collura K."/>
            <person name="Luo M."/>
            <person name="Yang T."/>
            <person name="Ammiraju J.S.S."/>
            <person name="Engler F."/>
            <person name="Soderlund C."/>
            <person name="Wing R.A."/>
            <person name="Palmer L.E."/>
            <person name="de la Bastide M."/>
            <person name="Spiegel L."/>
            <person name="Nascimento L."/>
            <person name="Zutavern T."/>
            <person name="O'Shaughnessy A."/>
            <person name="Dike S."/>
            <person name="Dedhia N."/>
            <person name="Preston R."/>
            <person name="Balija V."/>
            <person name="McCombie W.R."/>
            <person name="Chow T."/>
            <person name="Chen H."/>
            <person name="Chung M."/>
            <person name="Chen C."/>
            <person name="Shaw J."/>
            <person name="Wu H."/>
            <person name="Hsiao K."/>
            <person name="Chao Y."/>
            <person name="Chu M."/>
            <person name="Cheng C."/>
            <person name="Hour A."/>
            <person name="Lee P."/>
            <person name="Lin S."/>
            <person name="Lin Y."/>
            <person name="Liou J."/>
            <person name="Liu S."/>
            <person name="Hsing Y."/>
            <person name="Raghuvanshi S."/>
            <person name="Mohanty A."/>
            <person name="Bharti A.K."/>
            <person name="Gaur A."/>
            <person name="Gupta V."/>
            <person name="Kumar D."/>
            <person name="Ravi V."/>
            <person name="Vij S."/>
            <person name="Kapur A."/>
            <person name="Khurana P."/>
            <person name="Khurana P."/>
            <person name="Khurana J.P."/>
            <person name="Tyagi A.K."/>
            <person name="Gaikwad K."/>
            <person name="Singh A."/>
            <person name="Dalal V."/>
            <person name="Srivastava S."/>
            <person name="Dixit A."/>
            <person name="Pal A.K."/>
            <person name="Ghazi I.A."/>
            <person name="Yadav M."/>
            <person name="Pandit A."/>
            <person name="Bhargava A."/>
            <person name="Sureshbabu K."/>
            <person name="Batra K."/>
            <person name="Sharma T.R."/>
            <person name="Mohapatra T."/>
            <person name="Singh N.K."/>
            <person name="Messing J."/>
            <person name="Nelson A.B."/>
            <person name="Fuks G."/>
            <person name="Kavchok S."/>
            <person name="Keizer G."/>
            <person name="Linton E."/>
            <person name="Llaca V."/>
            <person name="Song R."/>
            <person name="Tanyolac B."/>
            <person name="Young S."/>
            <person name="Ho-Il K."/>
            <person name="Hahn J.H."/>
            <person name="Sangsakoo G."/>
            <person name="Vanavichit A."/>
            <person name="de Mattos Luiz.A.T."/>
            <person name="Zimmer P.D."/>
            <person name="Malone G."/>
            <person name="Dellagostin O."/>
            <person name="de Oliveira A.C."/>
            <person name="Bevan M."/>
            <person name="Bancroft I."/>
            <person name="Minx P."/>
            <person name="Cordum H."/>
            <person name="Wilson R."/>
            <person name="Cheng Z."/>
            <person name="Jin W."/>
            <person name="Jiang J."/>
            <person name="Leong S.A."/>
            <person name="Iwama H."/>
            <person name="Gojobori T."/>
            <person name="Itoh T."/>
            <person name="Niimura Y."/>
            <person name="Fujii Y."/>
            <person name="Habara T."/>
            <person name="Sakai H."/>
            <person name="Sato Y."/>
            <person name="Wilson G."/>
            <person name="Kumar K."/>
            <person name="McCouch S."/>
            <person name="Juretic N."/>
            <person name="Hoen D."/>
            <person name="Wright S."/>
            <person name="Bruskiewich R."/>
            <person name="Bureau T."/>
            <person name="Miyao A."/>
            <person name="Hirochika H."/>
            <person name="Nishikawa T."/>
            <person name="Kadowaki K."/>
            <person name="Sugiura M."/>
            <person name="Burr B."/>
            <person name="Sasaki T."/>
        </authorList>
    </citation>
    <scope>NUCLEOTIDE SEQUENCE [LARGE SCALE GENOMIC DNA]</scope>
    <source>
        <strain evidence="2">cv. Nipponbare</strain>
    </source>
</reference>
<gene>
    <name evidence="1" type="primary">P0669H03.29</name>
</gene>
<protein>
    <submittedName>
        <fullName evidence="1">Uncharacterized protein</fullName>
    </submittedName>
</protein>
<evidence type="ECO:0000313" key="2">
    <source>
        <dbReference type="Proteomes" id="UP000000763"/>
    </source>
</evidence>
<organism evidence="1 2">
    <name type="scientific">Oryza sativa subsp. japonica</name>
    <name type="common">Rice</name>
    <dbReference type="NCBI Taxonomy" id="39947"/>
    <lineage>
        <taxon>Eukaryota</taxon>
        <taxon>Viridiplantae</taxon>
        <taxon>Streptophyta</taxon>
        <taxon>Embryophyta</taxon>
        <taxon>Tracheophyta</taxon>
        <taxon>Spermatophyta</taxon>
        <taxon>Magnoliopsida</taxon>
        <taxon>Liliopsida</taxon>
        <taxon>Poales</taxon>
        <taxon>Poaceae</taxon>
        <taxon>BOP clade</taxon>
        <taxon>Oryzoideae</taxon>
        <taxon>Oryzeae</taxon>
        <taxon>Oryzinae</taxon>
        <taxon>Oryza</taxon>
        <taxon>Oryza sativa</taxon>
    </lineage>
</organism>
<name>Q6YVL3_ORYSJ</name>
<dbReference type="AlphaFoldDB" id="Q6YVL3"/>
<dbReference type="EMBL" id="AP005824">
    <property type="protein sequence ID" value="BAC84522.1"/>
    <property type="molecule type" value="Genomic_DNA"/>
</dbReference>
<reference evidence="2" key="2">
    <citation type="journal article" date="2008" name="Nucleic Acids Res.">
        <title>The rice annotation project database (RAP-DB): 2008 update.</title>
        <authorList>
            <consortium name="The rice annotation project (RAP)"/>
        </authorList>
    </citation>
    <scope>GENOME REANNOTATION</scope>
    <source>
        <strain evidence="2">cv. Nipponbare</strain>
    </source>
</reference>
<evidence type="ECO:0000313" key="1">
    <source>
        <dbReference type="EMBL" id="BAC84522.1"/>
    </source>
</evidence>
<dbReference type="Proteomes" id="UP000000763">
    <property type="component" value="Chromosome 7"/>
</dbReference>
<proteinExistence type="predicted"/>